<evidence type="ECO:0000313" key="3">
    <source>
        <dbReference type="Proteomes" id="UP000032361"/>
    </source>
</evidence>
<reference evidence="2 3" key="1">
    <citation type="journal article" date="2015" name="Antonie Van Leeuwenhoek">
        <title>Tamlana nanhaiensis sp. nov., isolated from surface seawater collected from the South China Sea.</title>
        <authorList>
            <person name="Liu X."/>
            <person name="Lai Q."/>
            <person name="Du Y."/>
            <person name="Li G."/>
            <person name="Sun F."/>
            <person name="Shao Z."/>
        </authorList>
    </citation>
    <scope>NUCLEOTIDE SEQUENCE [LARGE SCALE GENOMIC DNA]</scope>
    <source>
        <strain evidence="2 3">FHC16</strain>
    </source>
</reference>
<name>A0A0D7W2A6_9FLAO</name>
<proteinExistence type="predicted"/>
<dbReference type="Gene3D" id="2.40.128.510">
    <property type="entry name" value="Protein of unknown function DUF4738"/>
    <property type="match status" value="1"/>
</dbReference>
<feature type="signal peptide" evidence="1">
    <location>
        <begin position="1"/>
        <end position="23"/>
    </location>
</feature>
<dbReference type="OrthoDB" id="1441026at2"/>
<dbReference type="EMBL" id="JTDV01000005">
    <property type="protein sequence ID" value="KJD32823.1"/>
    <property type="molecule type" value="Genomic_DNA"/>
</dbReference>
<evidence type="ECO:0000313" key="2">
    <source>
        <dbReference type="EMBL" id="KJD32823.1"/>
    </source>
</evidence>
<feature type="chain" id="PRO_5002325291" description="Lipoprotein" evidence="1">
    <location>
        <begin position="24"/>
        <end position="195"/>
    </location>
</feature>
<sequence length="195" mass="22803">MFKSLKYKLLSLTIILLSILCFNCDGRERALKTNAEVLKENKLFKSFSETTNYQPKQPVTIKTDTILSNCFKVKINYKSVENDPVIIEKLTKNDTLNKIIYKNFEAHIQVSKTNELTHQFLLNKSVFNNLENNDFIQKAIMQYVWIDFEASTDKILYLNTAFHIPETELYKDFVISVYDNGTIQIKEKQLTQNII</sequence>
<dbReference type="Proteomes" id="UP000032361">
    <property type="component" value="Unassembled WGS sequence"/>
</dbReference>
<comment type="caution">
    <text evidence="2">The sequence shown here is derived from an EMBL/GenBank/DDBJ whole genome shotgun (WGS) entry which is preliminary data.</text>
</comment>
<dbReference type="STRING" id="1382798.PK35_07520"/>
<keyword evidence="1" id="KW-0732">Signal</keyword>
<organism evidence="2 3">
    <name type="scientific">Neotamlana nanhaiensis</name>
    <dbReference type="NCBI Taxonomy" id="1382798"/>
    <lineage>
        <taxon>Bacteria</taxon>
        <taxon>Pseudomonadati</taxon>
        <taxon>Bacteroidota</taxon>
        <taxon>Flavobacteriia</taxon>
        <taxon>Flavobacteriales</taxon>
        <taxon>Flavobacteriaceae</taxon>
        <taxon>Neotamlana</taxon>
    </lineage>
</organism>
<dbReference type="AlphaFoldDB" id="A0A0D7W2A6"/>
<evidence type="ECO:0000256" key="1">
    <source>
        <dbReference type="SAM" id="SignalP"/>
    </source>
</evidence>
<protein>
    <recommendedName>
        <fullName evidence="4">Lipoprotein</fullName>
    </recommendedName>
</protein>
<gene>
    <name evidence="2" type="ORF">PK35_07520</name>
</gene>
<evidence type="ECO:0008006" key="4">
    <source>
        <dbReference type="Google" id="ProtNLM"/>
    </source>
</evidence>
<accession>A0A0D7W2A6</accession>
<dbReference type="RefSeq" id="WP_044626094.1">
    <property type="nucleotide sequence ID" value="NZ_JTDV01000005.1"/>
</dbReference>
<keyword evidence="3" id="KW-1185">Reference proteome</keyword>
<dbReference type="PATRIC" id="fig|1382798.3.peg.2843"/>